<dbReference type="AlphaFoldDB" id="A0AAX0L9U3"/>
<accession>A0AAX0L9U3</accession>
<evidence type="ECO:0000313" key="3">
    <source>
        <dbReference type="Proteomes" id="UP000189728"/>
    </source>
</evidence>
<dbReference type="EMBL" id="MCRK01000036">
    <property type="protein sequence ID" value="OPA77227.1"/>
    <property type="molecule type" value="Genomic_DNA"/>
</dbReference>
<protein>
    <recommendedName>
        <fullName evidence="4">Restriction endonuclease</fullName>
    </recommendedName>
</protein>
<name>A0AAX0L9U3_9BACT</name>
<evidence type="ECO:0000256" key="1">
    <source>
        <dbReference type="SAM" id="Coils"/>
    </source>
</evidence>
<dbReference type="Proteomes" id="UP000189728">
    <property type="component" value="Unassembled WGS sequence"/>
</dbReference>
<evidence type="ECO:0008006" key="4">
    <source>
        <dbReference type="Google" id="ProtNLM"/>
    </source>
</evidence>
<evidence type="ECO:0000313" key="2">
    <source>
        <dbReference type="EMBL" id="OPA77227.1"/>
    </source>
</evidence>
<dbReference type="RefSeq" id="WP_078415517.1">
    <property type="nucleotide sequence ID" value="NZ_MCRK01000036.1"/>
</dbReference>
<organism evidence="2 3">
    <name type="scientific">Campylobacter pinnipediorum subsp. pinnipediorum</name>
    <dbReference type="NCBI Taxonomy" id="1660067"/>
    <lineage>
        <taxon>Bacteria</taxon>
        <taxon>Pseudomonadati</taxon>
        <taxon>Campylobacterota</taxon>
        <taxon>Epsilonproteobacteria</taxon>
        <taxon>Campylobacterales</taxon>
        <taxon>Campylobacteraceae</taxon>
        <taxon>Campylobacter</taxon>
    </lineage>
</organism>
<feature type="coiled-coil region" evidence="1">
    <location>
        <begin position="208"/>
        <end position="235"/>
    </location>
</feature>
<reference evidence="2 3" key="1">
    <citation type="submission" date="2016-08" db="EMBL/GenBank/DDBJ databases">
        <title>Campylobacter species from sea mammals.</title>
        <authorList>
            <person name="Gilbert M.J."/>
            <person name="Byrne B.A."/>
            <person name="Zomer A.L."/>
            <person name="Wagenaar J.A."/>
        </authorList>
    </citation>
    <scope>NUCLEOTIDE SEQUENCE [LARGE SCALE GENOMIC DNA]</scope>
    <source>
        <strain evidence="2 3">1105248</strain>
    </source>
</reference>
<comment type="caution">
    <text evidence="2">The sequence shown here is derived from an EMBL/GenBank/DDBJ whole genome shotgun (WGS) entry which is preliminary data.</text>
</comment>
<gene>
    <name evidence="2" type="ORF">BFG04_03790</name>
</gene>
<sequence>MNIQVLTNSNNFDTINKKQYTLRKVDEAMSFNEFDFNIIDLNHKSIWEYDHDRNMYSPTKRILKTLPNIINNNKTSKILVILPQDIAINNHILQETLKIKDILKDINIAMINILNLPIKLEYENSITNLRGYEFSSDFIFDNCYNYPVILKSKGGNDVLIRHKNNNDIFITTIKIYKNNISEIIDFLQCSFNKSEPPAWIKDIEIFNDKSLILKKEELEKNIKSIQQDIDKNNAIRSILYSTGDELVVTIIDILHDIFSVDKNFNDVKKEDFRFEFKDFTFMIEIKGIKDNVSNKNIAQCKKFVSDLISSNENINPSNTKGILIINSQRDKSPLDRDNIHEQQISYAKRENILTITTFEFLKLYDTYKKNKIDANKCFEIFRDMIGEFKFENTKDLKNDT</sequence>
<proteinExistence type="predicted"/>
<keyword evidence="1" id="KW-0175">Coiled coil</keyword>